<protein>
    <submittedName>
        <fullName evidence="2">Uncharacterized protein</fullName>
    </submittedName>
</protein>
<accession>A0A8E2F206</accession>
<feature type="non-terminal residue" evidence="2">
    <location>
        <position position="1"/>
    </location>
</feature>
<gene>
    <name evidence="2" type="ORF">AOQ84DRAFT_405384</name>
</gene>
<organism evidence="2 3">
    <name type="scientific">Glonium stellatum</name>
    <dbReference type="NCBI Taxonomy" id="574774"/>
    <lineage>
        <taxon>Eukaryota</taxon>
        <taxon>Fungi</taxon>
        <taxon>Dikarya</taxon>
        <taxon>Ascomycota</taxon>
        <taxon>Pezizomycotina</taxon>
        <taxon>Dothideomycetes</taxon>
        <taxon>Pleosporomycetidae</taxon>
        <taxon>Gloniales</taxon>
        <taxon>Gloniaceae</taxon>
        <taxon>Glonium</taxon>
    </lineage>
</organism>
<dbReference type="Proteomes" id="UP000250140">
    <property type="component" value="Unassembled WGS sequence"/>
</dbReference>
<proteinExistence type="predicted"/>
<reference evidence="2 3" key="1">
    <citation type="journal article" date="2016" name="Nat. Commun.">
        <title>Ectomycorrhizal ecology is imprinted in the genome of the dominant symbiotic fungus Cenococcum geophilum.</title>
        <authorList>
            <consortium name="DOE Joint Genome Institute"/>
            <person name="Peter M."/>
            <person name="Kohler A."/>
            <person name="Ohm R.A."/>
            <person name="Kuo A."/>
            <person name="Krutzmann J."/>
            <person name="Morin E."/>
            <person name="Arend M."/>
            <person name="Barry K.W."/>
            <person name="Binder M."/>
            <person name="Choi C."/>
            <person name="Clum A."/>
            <person name="Copeland A."/>
            <person name="Grisel N."/>
            <person name="Haridas S."/>
            <person name="Kipfer T."/>
            <person name="LaButti K."/>
            <person name="Lindquist E."/>
            <person name="Lipzen A."/>
            <person name="Maire R."/>
            <person name="Meier B."/>
            <person name="Mihaltcheva S."/>
            <person name="Molinier V."/>
            <person name="Murat C."/>
            <person name="Poggeler S."/>
            <person name="Quandt C.A."/>
            <person name="Sperisen C."/>
            <person name="Tritt A."/>
            <person name="Tisserant E."/>
            <person name="Crous P.W."/>
            <person name="Henrissat B."/>
            <person name="Nehls U."/>
            <person name="Egli S."/>
            <person name="Spatafora J.W."/>
            <person name="Grigoriev I.V."/>
            <person name="Martin F.M."/>
        </authorList>
    </citation>
    <scope>NUCLEOTIDE SEQUENCE [LARGE SCALE GENOMIC DNA]</scope>
    <source>
        <strain evidence="2 3">CBS 207.34</strain>
    </source>
</reference>
<feature type="compositionally biased region" description="Low complexity" evidence="1">
    <location>
        <begin position="76"/>
        <end position="104"/>
    </location>
</feature>
<evidence type="ECO:0000256" key="1">
    <source>
        <dbReference type="SAM" id="MobiDB-lite"/>
    </source>
</evidence>
<keyword evidence="3" id="KW-1185">Reference proteome</keyword>
<sequence>ISLVEATAPYTTNKNQHTLNSEDRVFAVETVDGASDPVFEYVLLGDSVADDIFAWVTVGVGTSVNYGTSYAATPTSSGGVSNSNSGPGSGPAGASRSGMPSSPP</sequence>
<feature type="region of interest" description="Disordered" evidence="1">
    <location>
        <begin position="67"/>
        <end position="104"/>
    </location>
</feature>
<dbReference type="AlphaFoldDB" id="A0A8E2F206"/>
<evidence type="ECO:0000313" key="2">
    <source>
        <dbReference type="EMBL" id="OCL09076.1"/>
    </source>
</evidence>
<dbReference type="PANTHER" id="PTHR34315:SF9">
    <property type="entry name" value="INTRADIOL RING-CLEAVAGE DIOXYGENASES DOMAIN-CONTAINING PROTEIN-RELATED"/>
    <property type="match status" value="1"/>
</dbReference>
<name>A0A8E2F206_9PEZI</name>
<dbReference type="EMBL" id="KV749520">
    <property type="protein sequence ID" value="OCL09076.1"/>
    <property type="molecule type" value="Genomic_DNA"/>
</dbReference>
<dbReference type="OrthoDB" id="121380at2759"/>
<dbReference type="PANTHER" id="PTHR34315">
    <property type="match status" value="1"/>
</dbReference>
<evidence type="ECO:0000313" key="3">
    <source>
        <dbReference type="Proteomes" id="UP000250140"/>
    </source>
</evidence>